<feature type="compositionally biased region" description="Polar residues" evidence="1">
    <location>
        <begin position="97"/>
        <end position="113"/>
    </location>
</feature>
<accession>A0A256FL60</accession>
<sequence>MARALVKSDPKSLEIAISDIKAGNRPVSIPLTDRQPEYTDYQALGFVLLETVLRQMTPWEISFAASMISTSHPSAKQRERAKIILKIYLGLDIDAGTTPSSGVANDNAPATASTRRKKSA</sequence>
<reference evidence="2 3" key="1">
    <citation type="submission" date="2017-07" db="EMBL/GenBank/DDBJ databases">
        <title>Phylogenetic study on the rhizospheric bacterium Ochrobactrum sp. A44.</title>
        <authorList>
            <person name="Krzyzanowska D.M."/>
            <person name="Ossowicki A."/>
            <person name="Rajewska M."/>
            <person name="Maciag T."/>
            <person name="Kaczynski Z."/>
            <person name="Czerwicka M."/>
            <person name="Jafra S."/>
        </authorList>
    </citation>
    <scope>NUCLEOTIDE SEQUENCE [LARGE SCALE GENOMIC DNA]</scope>
    <source>
        <strain evidence="2 3">PR17</strain>
    </source>
</reference>
<evidence type="ECO:0000256" key="1">
    <source>
        <dbReference type="SAM" id="MobiDB-lite"/>
    </source>
</evidence>
<protein>
    <submittedName>
        <fullName evidence="2">Uncharacterized protein</fullName>
    </submittedName>
</protein>
<name>A0A256FL60_9HYPH</name>
<gene>
    <name evidence="2" type="ORF">CEV32_4765</name>
</gene>
<dbReference type="Proteomes" id="UP000216345">
    <property type="component" value="Unassembled WGS sequence"/>
</dbReference>
<dbReference type="EMBL" id="NNRK01000025">
    <property type="protein sequence ID" value="OYR15490.1"/>
    <property type="molecule type" value="Genomic_DNA"/>
</dbReference>
<dbReference type="RefSeq" id="WP_094576228.1">
    <property type="nucleotide sequence ID" value="NZ_JBHEEL010000008.1"/>
</dbReference>
<comment type="caution">
    <text evidence="2">The sequence shown here is derived from an EMBL/GenBank/DDBJ whole genome shotgun (WGS) entry which is preliminary data.</text>
</comment>
<feature type="region of interest" description="Disordered" evidence="1">
    <location>
        <begin position="96"/>
        <end position="120"/>
    </location>
</feature>
<evidence type="ECO:0000313" key="3">
    <source>
        <dbReference type="Proteomes" id="UP000216345"/>
    </source>
</evidence>
<evidence type="ECO:0000313" key="2">
    <source>
        <dbReference type="EMBL" id="OYR15490.1"/>
    </source>
</evidence>
<dbReference type="AlphaFoldDB" id="A0A256FL60"/>
<organism evidence="2 3">
    <name type="scientific">Brucella rhizosphaerae</name>
    <dbReference type="NCBI Taxonomy" id="571254"/>
    <lineage>
        <taxon>Bacteria</taxon>
        <taxon>Pseudomonadati</taxon>
        <taxon>Pseudomonadota</taxon>
        <taxon>Alphaproteobacteria</taxon>
        <taxon>Hyphomicrobiales</taxon>
        <taxon>Brucellaceae</taxon>
        <taxon>Brucella/Ochrobactrum group</taxon>
        <taxon>Brucella</taxon>
    </lineage>
</organism>
<proteinExistence type="predicted"/>
<keyword evidence="3" id="KW-1185">Reference proteome</keyword>